<dbReference type="AlphaFoldDB" id="A0A1G6CE67"/>
<evidence type="ECO:0000313" key="2">
    <source>
        <dbReference type="Proteomes" id="UP000199071"/>
    </source>
</evidence>
<dbReference type="Gene3D" id="3.90.226.10">
    <property type="entry name" value="2-enoyl-CoA Hydratase, Chain A, domain 1"/>
    <property type="match status" value="1"/>
</dbReference>
<dbReference type="Pfam" id="PF00574">
    <property type="entry name" value="CLP_protease"/>
    <property type="match status" value="1"/>
</dbReference>
<dbReference type="SUPFAM" id="SSF52096">
    <property type="entry name" value="ClpP/crotonase"/>
    <property type="match status" value="1"/>
</dbReference>
<proteinExistence type="predicted"/>
<dbReference type="EMBL" id="FMXQ01000004">
    <property type="protein sequence ID" value="SDB31190.1"/>
    <property type="molecule type" value="Genomic_DNA"/>
</dbReference>
<accession>A0A1G6CE67</accession>
<dbReference type="Proteomes" id="UP000199071">
    <property type="component" value="Unassembled WGS sequence"/>
</dbReference>
<sequence>MNNTAYYGFNGPIDSHSVTRLCATLNHGVNNGAGEIYLTFSSLGGYTADGIYLYNHIRALPVPVTIHATGNIASVAVAVLAGAETRLCSQHVLFMIHPTAVPGSAEGMSWERLRTLMDSALAEEDRTDGILRDRCSIPDNILTARRFREVHFSPEDAVKFGVAHRVEEFALPHGCQMIQI</sequence>
<evidence type="ECO:0000313" key="1">
    <source>
        <dbReference type="EMBL" id="SDB31190.1"/>
    </source>
</evidence>
<reference evidence="1 2" key="1">
    <citation type="submission" date="2016-10" db="EMBL/GenBank/DDBJ databases">
        <authorList>
            <person name="de Groot N.N."/>
        </authorList>
    </citation>
    <scope>NUCLEOTIDE SEQUENCE [LARGE SCALE GENOMIC DNA]</scope>
    <source>
        <strain evidence="1 2">ATCC 35022</strain>
    </source>
</reference>
<dbReference type="OrthoDB" id="7946509at2"/>
<protein>
    <submittedName>
        <fullName evidence="1">ATP-dependent protease ClpP, protease subunit</fullName>
    </submittedName>
</protein>
<gene>
    <name evidence="1" type="ORF">SAMN02982931_02376</name>
</gene>
<dbReference type="InterPro" id="IPR029045">
    <property type="entry name" value="ClpP/crotonase-like_dom_sf"/>
</dbReference>
<dbReference type="InterPro" id="IPR023562">
    <property type="entry name" value="ClpP/TepA"/>
</dbReference>
<keyword evidence="1" id="KW-0378">Hydrolase</keyword>
<dbReference type="STRING" id="665467.SAMN02982931_02376"/>
<keyword evidence="2" id="KW-1185">Reference proteome</keyword>
<organism evidence="1 2">
    <name type="scientific">Bauldia litoralis</name>
    <dbReference type="NCBI Taxonomy" id="665467"/>
    <lineage>
        <taxon>Bacteria</taxon>
        <taxon>Pseudomonadati</taxon>
        <taxon>Pseudomonadota</taxon>
        <taxon>Alphaproteobacteria</taxon>
        <taxon>Hyphomicrobiales</taxon>
        <taxon>Kaistiaceae</taxon>
        <taxon>Bauldia</taxon>
    </lineage>
</organism>
<dbReference type="GO" id="GO:0008233">
    <property type="term" value="F:peptidase activity"/>
    <property type="evidence" value="ECO:0007669"/>
    <property type="project" value="UniProtKB-KW"/>
</dbReference>
<dbReference type="RefSeq" id="WP_090876632.1">
    <property type="nucleotide sequence ID" value="NZ_FMXQ01000004.1"/>
</dbReference>
<dbReference type="GO" id="GO:0006508">
    <property type="term" value="P:proteolysis"/>
    <property type="evidence" value="ECO:0007669"/>
    <property type="project" value="UniProtKB-KW"/>
</dbReference>
<keyword evidence="1" id="KW-0645">Protease</keyword>
<name>A0A1G6CE67_9HYPH</name>